<sequence length="249" mass="29136">MRDVELETSIGCKLVLKYVKHVLEMHFSLISIRKLDDKGYHSHLGEVSIELWHKRLGHISEKRLQVHARKKLLPVKVHTDVCTMQSNTLGGALYYVTFIDDHSRKLKSVRAYNGGEFRGPFEQYCRNHGIKLEKMVPKTPQQNGIVERMNRTICDRIRCMLSHAKLPKSFWGEAMRTTVDLINLSPSYPLEGDITERVWTGKFVSFKHFRVFCCKTFVHVLRDEWSKLDNKTKQCIFLGYSNEEFGYRL</sequence>
<evidence type="ECO:0000313" key="2">
    <source>
        <dbReference type="EMBL" id="RVW74697.1"/>
    </source>
</evidence>
<dbReference type="InterPro" id="IPR036397">
    <property type="entry name" value="RNaseH_sf"/>
</dbReference>
<dbReference type="SUPFAM" id="SSF53098">
    <property type="entry name" value="Ribonuclease H-like"/>
    <property type="match status" value="1"/>
</dbReference>
<feature type="domain" description="Integrase catalytic" evidence="1">
    <location>
        <begin position="44"/>
        <end position="203"/>
    </location>
</feature>
<accession>A0A438GR76</accession>
<dbReference type="GO" id="GO:0003676">
    <property type="term" value="F:nucleic acid binding"/>
    <property type="evidence" value="ECO:0007669"/>
    <property type="project" value="InterPro"/>
</dbReference>
<dbReference type="Pfam" id="PF25597">
    <property type="entry name" value="SH3_retrovirus"/>
    <property type="match status" value="1"/>
</dbReference>
<gene>
    <name evidence="2" type="primary">POLX_968</name>
    <name evidence="2" type="ORF">CK203_047905</name>
</gene>
<dbReference type="Proteomes" id="UP000288805">
    <property type="component" value="Unassembled WGS sequence"/>
</dbReference>
<organism evidence="2 3">
    <name type="scientific">Vitis vinifera</name>
    <name type="common">Grape</name>
    <dbReference type="NCBI Taxonomy" id="29760"/>
    <lineage>
        <taxon>Eukaryota</taxon>
        <taxon>Viridiplantae</taxon>
        <taxon>Streptophyta</taxon>
        <taxon>Embryophyta</taxon>
        <taxon>Tracheophyta</taxon>
        <taxon>Spermatophyta</taxon>
        <taxon>Magnoliopsida</taxon>
        <taxon>eudicotyledons</taxon>
        <taxon>Gunneridae</taxon>
        <taxon>Pentapetalae</taxon>
        <taxon>rosids</taxon>
        <taxon>Vitales</taxon>
        <taxon>Vitaceae</taxon>
        <taxon>Viteae</taxon>
        <taxon>Vitis</taxon>
    </lineage>
</organism>
<dbReference type="PANTHER" id="PTHR42648:SF28">
    <property type="entry name" value="TRANSPOSON-ENCODED PROTEIN WITH RIBONUCLEASE H-LIKE AND RETROVIRUS ZINC FINGER-LIKE DOMAINS"/>
    <property type="match status" value="1"/>
</dbReference>
<dbReference type="Pfam" id="PF13976">
    <property type="entry name" value="gag_pre-integrs"/>
    <property type="match status" value="1"/>
</dbReference>
<dbReference type="GO" id="GO:0015074">
    <property type="term" value="P:DNA integration"/>
    <property type="evidence" value="ECO:0007669"/>
    <property type="project" value="InterPro"/>
</dbReference>
<dbReference type="PANTHER" id="PTHR42648">
    <property type="entry name" value="TRANSPOSASE, PUTATIVE-RELATED"/>
    <property type="match status" value="1"/>
</dbReference>
<reference evidence="2 3" key="1">
    <citation type="journal article" date="2018" name="PLoS Genet.">
        <title>Population sequencing reveals clonal diversity and ancestral inbreeding in the grapevine cultivar Chardonnay.</title>
        <authorList>
            <person name="Roach M.J."/>
            <person name="Johnson D.L."/>
            <person name="Bohlmann J."/>
            <person name="van Vuuren H.J."/>
            <person name="Jones S.J."/>
            <person name="Pretorius I.S."/>
            <person name="Schmidt S.A."/>
            <person name="Borneman A.R."/>
        </authorList>
    </citation>
    <scope>NUCLEOTIDE SEQUENCE [LARGE SCALE GENOMIC DNA]</scope>
    <source>
        <strain evidence="3">cv. Chardonnay</strain>
        <tissue evidence="2">Leaf</tissue>
    </source>
</reference>
<proteinExistence type="predicted"/>
<evidence type="ECO:0000313" key="3">
    <source>
        <dbReference type="Proteomes" id="UP000288805"/>
    </source>
</evidence>
<protein>
    <submittedName>
        <fullName evidence="2">Retrovirus-related Pol polyprotein from transposon TNT 1-94</fullName>
    </submittedName>
</protein>
<name>A0A438GR76_VITVI</name>
<dbReference type="InterPro" id="IPR012337">
    <property type="entry name" value="RNaseH-like_sf"/>
</dbReference>
<dbReference type="EMBL" id="QGNW01000365">
    <property type="protein sequence ID" value="RVW74697.1"/>
    <property type="molecule type" value="Genomic_DNA"/>
</dbReference>
<dbReference type="InterPro" id="IPR025724">
    <property type="entry name" value="GAG-pre-integrase_dom"/>
</dbReference>
<dbReference type="InterPro" id="IPR039537">
    <property type="entry name" value="Retrotran_Ty1/copia-like"/>
</dbReference>
<dbReference type="Gene3D" id="3.30.420.10">
    <property type="entry name" value="Ribonuclease H-like superfamily/Ribonuclease H"/>
    <property type="match status" value="1"/>
</dbReference>
<dbReference type="InterPro" id="IPR057670">
    <property type="entry name" value="SH3_retrovirus"/>
</dbReference>
<dbReference type="PROSITE" id="PS50994">
    <property type="entry name" value="INTEGRASE"/>
    <property type="match status" value="1"/>
</dbReference>
<dbReference type="InterPro" id="IPR001584">
    <property type="entry name" value="Integrase_cat-core"/>
</dbReference>
<comment type="caution">
    <text evidence="2">The sequence shown here is derived from an EMBL/GenBank/DDBJ whole genome shotgun (WGS) entry which is preliminary data.</text>
</comment>
<dbReference type="AlphaFoldDB" id="A0A438GR76"/>
<evidence type="ECO:0000259" key="1">
    <source>
        <dbReference type="PROSITE" id="PS50994"/>
    </source>
</evidence>